<dbReference type="Proteomes" id="UP000054279">
    <property type="component" value="Unassembled WGS sequence"/>
</dbReference>
<proteinExistence type="predicted"/>
<dbReference type="AlphaFoldDB" id="A0A0C9VGA5"/>
<name>A0A0C9VGA5_SPHS4</name>
<accession>A0A0C9VGA5</accession>
<evidence type="ECO:0000313" key="2">
    <source>
        <dbReference type="Proteomes" id="UP000054279"/>
    </source>
</evidence>
<keyword evidence="2" id="KW-1185">Reference proteome</keyword>
<dbReference type="OrthoDB" id="3267074at2759"/>
<organism evidence="1 2">
    <name type="scientific">Sphaerobolus stellatus (strain SS14)</name>
    <dbReference type="NCBI Taxonomy" id="990650"/>
    <lineage>
        <taxon>Eukaryota</taxon>
        <taxon>Fungi</taxon>
        <taxon>Dikarya</taxon>
        <taxon>Basidiomycota</taxon>
        <taxon>Agaricomycotina</taxon>
        <taxon>Agaricomycetes</taxon>
        <taxon>Phallomycetidae</taxon>
        <taxon>Geastrales</taxon>
        <taxon>Sphaerobolaceae</taxon>
        <taxon>Sphaerobolus</taxon>
    </lineage>
</organism>
<protein>
    <recommendedName>
        <fullName evidence="3">Reverse transcriptase zinc-binding domain-containing protein</fullName>
    </recommendedName>
</protein>
<evidence type="ECO:0008006" key="3">
    <source>
        <dbReference type="Google" id="ProtNLM"/>
    </source>
</evidence>
<dbReference type="EMBL" id="KN837144">
    <property type="protein sequence ID" value="KIJ40442.1"/>
    <property type="molecule type" value="Genomic_DNA"/>
</dbReference>
<sequence length="91" mass="10957">LTQLRTGHAPLNHHLHRIGAWETPFCVHCRTKRETVFHYIMSCEAYQDQRTQLRKEIPNTLFTFTNLISRKEYIPKLLEYVEQTDRLSHTF</sequence>
<feature type="non-terminal residue" evidence="1">
    <location>
        <position position="1"/>
    </location>
</feature>
<reference evidence="1 2" key="1">
    <citation type="submission" date="2014-06" db="EMBL/GenBank/DDBJ databases">
        <title>Evolutionary Origins and Diversification of the Mycorrhizal Mutualists.</title>
        <authorList>
            <consortium name="DOE Joint Genome Institute"/>
            <consortium name="Mycorrhizal Genomics Consortium"/>
            <person name="Kohler A."/>
            <person name="Kuo A."/>
            <person name="Nagy L.G."/>
            <person name="Floudas D."/>
            <person name="Copeland A."/>
            <person name="Barry K.W."/>
            <person name="Cichocki N."/>
            <person name="Veneault-Fourrey C."/>
            <person name="LaButti K."/>
            <person name="Lindquist E.A."/>
            <person name="Lipzen A."/>
            <person name="Lundell T."/>
            <person name="Morin E."/>
            <person name="Murat C."/>
            <person name="Riley R."/>
            <person name="Ohm R."/>
            <person name="Sun H."/>
            <person name="Tunlid A."/>
            <person name="Henrissat B."/>
            <person name="Grigoriev I.V."/>
            <person name="Hibbett D.S."/>
            <person name="Martin F."/>
        </authorList>
    </citation>
    <scope>NUCLEOTIDE SEQUENCE [LARGE SCALE GENOMIC DNA]</scope>
    <source>
        <strain evidence="1 2">SS14</strain>
    </source>
</reference>
<evidence type="ECO:0000313" key="1">
    <source>
        <dbReference type="EMBL" id="KIJ40442.1"/>
    </source>
</evidence>
<feature type="non-terminal residue" evidence="1">
    <location>
        <position position="91"/>
    </location>
</feature>
<gene>
    <name evidence="1" type="ORF">M422DRAFT_103670</name>
</gene>
<dbReference type="HOGENOM" id="CLU_146165_0_0_1"/>